<dbReference type="Pfam" id="PF00009">
    <property type="entry name" value="GTP_EFTU"/>
    <property type="match status" value="1"/>
</dbReference>
<dbReference type="Gene3D" id="3.30.230.10">
    <property type="match status" value="1"/>
</dbReference>
<dbReference type="OrthoDB" id="9804431at2"/>
<dbReference type="GO" id="GO:0005525">
    <property type="term" value="F:GTP binding"/>
    <property type="evidence" value="ECO:0007669"/>
    <property type="project" value="UniProtKB-KW"/>
</dbReference>
<dbReference type="AlphaFoldDB" id="A0A4Z0BL53"/>
<dbReference type="PANTHER" id="PTHR43261:SF6">
    <property type="entry name" value="ELONGATION FACTOR G-LIKE PROTEIN"/>
    <property type="match status" value="1"/>
</dbReference>
<accession>A0A4Z0BL53</accession>
<protein>
    <recommendedName>
        <fullName evidence="1">Elongation factor G</fullName>
    </recommendedName>
</protein>
<keyword evidence="9" id="KW-1185">Reference proteome</keyword>
<reference evidence="8 9" key="1">
    <citation type="submission" date="2019-03" db="EMBL/GenBank/DDBJ databases">
        <title>Ramlibacter sp. 18x22-1, whole genome shotgun sequence.</title>
        <authorList>
            <person name="Zhang X."/>
            <person name="Feng G."/>
            <person name="Zhu H."/>
        </authorList>
    </citation>
    <scope>NUCLEOTIDE SEQUENCE [LARGE SCALE GENOMIC DNA]</scope>
    <source>
        <strain evidence="8 9">18x22-1</strain>
    </source>
</reference>
<keyword evidence="2" id="KW-0547">Nucleotide-binding</keyword>
<dbReference type="Gene3D" id="2.40.30.10">
    <property type="entry name" value="Translation factors"/>
    <property type="match status" value="1"/>
</dbReference>
<proteinExistence type="predicted"/>
<dbReference type="SMART" id="SM00838">
    <property type="entry name" value="EFG_C"/>
    <property type="match status" value="1"/>
</dbReference>
<dbReference type="CDD" id="cd01434">
    <property type="entry name" value="EFG_mtEFG1_IV"/>
    <property type="match status" value="1"/>
</dbReference>
<comment type="caution">
    <text evidence="8">The sequence shown here is derived from an EMBL/GenBank/DDBJ whole genome shotgun (WGS) entry which is preliminary data.</text>
</comment>
<sequence length="685" mass="73231">MAAHRDVSSRRTLALVGPSGAGKTSLAEALLWKAGVLGSPGSVEKGSTVSDWDPLEKRALRSLNASLLHFEHGGITTYLIDTPGAPDGLGQSLPALDAVESVAVVINATAGIEPMAVRMMQWAKDRDRDRLVVVNRIDTPGADLPALLEQIQATFGKECLPVNLPVQGGAAVADCFWSREGSGPPPDFGSVDSAHRALVEQVVEVDAAFVERYLNDGDVDPAELHAPLEQALREGHLVPVCFVSARTGAGVDELLAVIERLLPDATESNPPVFLDGKGEDARPIGTAPDPQAHVLGHVFKVTQDPYVGKLGIVRIHQGTVTRDSQLFVGDGRRPFKVGHLFRLQGNKLAEVSRAVPGDLCAIGKVEELHFDAVLHDAAEDVSMKPRQFPVPVHGLALEPRRRGDEQRLHDLLQKLVSEDPCLRIGQATGTHETVVYGLGEQHLRTLLTRIVDVHGCQVDTRPPRIAYRETVTTAAEGHHRHKKQTGGAGQFGEVFLRIEPLPRGTGFEFVDAVRGGAIPGNFMPAVEKGVRQAMDQGVIAGHPVVDLKVIVYDGKHHPVDSKEIAFVTAGRKALVAAVQAAQPLVLEPFVEVEVSVPEQNLGDVTGDLASRRAQVTGTLSAAQGRLGILALAPLSELSSYQTRLDSLTGGQGTYTLAPSHYEPVPPAVQSTLVAQYRPKEEVAAA</sequence>
<dbReference type="InterPro" id="IPR035649">
    <property type="entry name" value="EFG_V"/>
</dbReference>
<dbReference type="Gene3D" id="3.30.70.870">
    <property type="entry name" value="Elongation Factor G (Translational Gtpase), domain 3"/>
    <property type="match status" value="1"/>
</dbReference>
<dbReference type="SMART" id="SM00889">
    <property type="entry name" value="EFG_IV"/>
    <property type="match status" value="1"/>
</dbReference>
<evidence type="ECO:0000259" key="7">
    <source>
        <dbReference type="PROSITE" id="PS51722"/>
    </source>
</evidence>
<dbReference type="SUPFAM" id="SSF54211">
    <property type="entry name" value="Ribosomal protein S5 domain 2-like"/>
    <property type="match status" value="1"/>
</dbReference>
<dbReference type="CDD" id="cd03713">
    <property type="entry name" value="EFG_mtEFG_C"/>
    <property type="match status" value="1"/>
</dbReference>
<dbReference type="InterPro" id="IPR053905">
    <property type="entry name" value="EF-G-like_DII"/>
</dbReference>
<evidence type="ECO:0000256" key="5">
    <source>
        <dbReference type="ARBA" id="ARBA00023134"/>
    </source>
</evidence>
<dbReference type="InterPro" id="IPR047872">
    <property type="entry name" value="EFG_IV"/>
</dbReference>
<dbReference type="Pfam" id="PF22042">
    <property type="entry name" value="EF-G_D2"/>
    <property type="match status" value="1"/>
</dbReference>
<evidence type="ECO:0000256" key="1">
    <source>
        <dbReference type="ARBA" id="ARBA00017872"/>
    </source>
</evidence>
<dbReference type="NCBIfam" id="NF009381">
    <property type="entry name" value="PRK12740.1-5"/>
    <property type="match status" value="1"/>
</dbReference>
<dbReference type="PROSITE" id="PS51722">
    <property type="entry name" value="G_TR_2"/>
    <property type="match status" value="1"/>
</dbReference>
<dbReference type="EMBL" id="SMLK01000004">
    <property type="protein sequence ID" value="TFZ00046.1"/>
    <property type="molecule type" value="Genomic_DNA"/>
</dbReference>
<dbReference type="Pfam" id="PF00679">
    <property type="entry name" value="EFG_C"/>
    <property type="match status" value="1"/>
</dbReference>
<evidence type="ECO:0000313" key="9">
    <source>
        <dbReference type="Proteomes" id="UP000297839"/>
    </source>
</evidence>
<organism evidence="8 9">
    <name type="scientific">Ramlibacter humi</name>
    <dbReference type="NCBI Taxonomy" id="2530451"/>
    <lineage>
        <taxon>Bacteria</taxon>
        <taxon>Pseudomonadati</taxon>
        <taxon>Pseudomonadota</taxon>
        <taxon>Betaproteobacteria</taxon>
        <taxon>Burkholderiales</taxon>
        <taxon>Comamonadaceae</taxon>
        <taxon>Ramlibacter</taxon>
    </lineage>
</organism>
<dbReference type="PANTHER" id="PTHR43261">
    <property type="entry name" value="TRANSLATION ELONGATION FACTOR G-RELATED"/>
    <property type="match status" value="1"/>
</dbReference>
<keyword evidence="4" id="KW-0648">Protein biosynthesis</keyword>
<name>A0A4Z0BL53_9BURK</name>
<evidence type="ECO:0000256" key="4">
    <source>
        <dbReference type="ARBA" id="ARBA00022917"/>
    </source>
</evidence>
<dbReference type="GO" id="GO:0003746">
    <property type="term" value="F:translation elongation factor activity"/>
    <property type="evidence" value="ECO:0007669"/>
    <property type="project" value="UniProtKB-KW"/>
</dbReference>
<dbReference type="InterPro" id="IPR020568">
    <property type="entry name" value="Ribosomal_Su5_D2-typ_SF"/>
</dbReference>
<dbReference type="NCBIfam" id="NF009891">
    <property type="entry name" value="PRK13351.1-1"/>
    <property type="match status" value="1"/>
</dbReference>
<dbReference type="GO" id="GO:0003924">
    <property type="term" value="F:GTPase activity"/>
    <property type="evidence" value="ECO:0007669"/>
    <property type="project" value="InterPro"/>
</dbReference>
<dbReference type="InterPro" id="IPR009000">
    <property type="entry name" value="Transl_B-barrel_sf"/>
</dbReference>
<feature type="domain" description="Tr-type G" evidence="7">
    <location>
        <begin position="8"/>
        <end position="266"/>
    </location>
</feature>
<dbReference type="GO" id="GO:0097216">
    <property type="term" value="F:guanosine tetraphosphate binding"/>
    <property type="evidence" value="ECO:0007669"/>
    <property type="project" value="UniProtKB-ARBA"/>
</dbReference>
<dbReference type="Proteomes" id="UP000297839">
    <property type="component" value="Unassembled WGS sequence"/>
</dbReference>
<dbReference type="InterPro" id="IPR035647">
    <property type="entry name" value="EFG_III/V"/>
</dbReference>
<dbReference type="SUPFAM" id="SSF52540">
    <property type="entry name" value="P-loop containing nucleoside triphosphate hydrolases"/>
    <property type="match status" value="1"/>
</dbReference>
<dbReference type="InterPro" id="IPR000795">
    <property type="entry name" value="T_Tr_GTP-bd_dom"/>
</dbReference>
<comment type="function">
    <text evidence="6">Catalyzes the GTP-dependent ribosomal translocation step during translation elongation. During this step, the ribosome changes from the pre-translocational (PRE) to the post-translocational (POST) state as the newly formed A-site-bound peptidyl-tRNA and P-site-bound deacylated tRNA move to the P and E sites, respectively. Catalyzes the coordinated movement of the two tRNA molecules, the mRNA and conformational changes in the ribosome.</text>
</comment>
<dbReference type="Gene3D" id="3.30.70.240">
    <property type="match status" value="1"/>
</dbReference>
<dbReference type="InterPro" id="IPR014721">
    <property type="entry name" value="Ribsml_uS5_D2-typ_fold_subgr"/>
</dbReference>
<evidence type="ECO:0000256" key="6">
    <source>
        <dbReference type="ARBA" id="ARBA00024731"/>
    </source>
</evidence>
<evidence type="ECO:0000256" key="3">
    <source>
        <dbReference type="ARBA" id="ARBA00022768"/>
    </source>
</evidence>
<dbReference type="Gene3D" id="3.40.50.300">
    <property type="entry name" value="P-loop containing nucleotide triphosphate hydrolases"/>
    <property type="match status" value="1"/>
</dbReference>
<evidence type="ECO:0000256" key="2">
    <source>
        <dbReference type="ARBA" id="ARBA00022741"/>
    </source>
</evidence>
<dbReference type="GO" id="GO:0032790">
    <property type="term" value="P:ribosome disassembly"/>
    <property type="evidence" value="ECO:0007669"/>
    <property type="project" value="TreeGrafter"/>
</dbReference>
<dbReference type="FunFam" id="3.30.70.240:FF:000001">
    <property type="entry name" value="Elongation factor G"/>
    <property type="match status" value="1"/>
</dbReference>
<dbReference type="InterPro" id="IPR041095">
    <property type="entry name" value="EFG_II"/>
</dbReference>
<dbReference type="InterPro" id="IPR005517">
    <property type="entry name" value="Transl_elong_EFG/EF2_IV"/>
</dbReference>
<dbReference type="FunFam" id="3.30.230.10:FF:000003">
    <property type="entry name" value="Elongation factor G"/>
    <property type="match status" value="1"/>
</dbReference>
<dbReference type="SUPFAM" id="SSF54980">
    <property type="entry name" value="EF-G C-terminal domain-like"/>
    <property type="match status" value="2"/>
</dbReference>
<keyword evidence="3 8" id="KW-0251">Elongation factor</keyword>
<dbReference type="Pfam" id="PF14492">
    <property type="entry name" value="EFG_III"/>
    <property type="match status" value="1"/>
</dbReference>
<dbReference type="Pfam" id="PF03764">
    <property type="entry name" value="EFG_IV"/>
    <property type="match status" value="1"/>
</dbReference>
<dbReference type="RefSeq" id="WP_135250230.1">
    <property type="nucleotide sequence ID" value="NZ_SMLK01000004.1"/>
</dbReference>
<gene>
    <name evidence="8" type="ORF">EZ216_13115</name>
</gene>
<dbReference type="SUPFAM" id="SSF50447">
    <property type="entry name" value="Translation proteins"/>
    <property type="match status" value="1"/>
</dbReference>
<dbReference type="InterPro" id="IPR000640">
    <property type="entry name" value="EFG_V-like"/>
</dbReference>
<evidence type="ECO:0000313" key="8">
    <source>
        <dbReference type="EMBL" id="TFZ00046.1"/>
    </source>
</evidence>
<keyword evidence="5" id="KW-0342">GTP-binding</keyword>
<dbReference type="InterPro" id="IPR003593">
    <property type="entry name" value="AAA+_ATPase"/>
</dbReference>
<dbReference type="SMART" id="SM00382">
    <property type="entry name" value="AAA"/>
    <property type="match status" value="1"/>
</dbReference>
<dbReference type="InterPro" id="IPR027417">
    <property type="entry name" value="P-loop_NTPase"/>
</dbReference>